<evidence type="ECO:0000313" key="2">
    <source>
        <dbReference type="Proteomes" id="UP000243459"/>
    </source>
</evidence>
<name>A0A5P1ES86_ASPOF</name>
<gene>
    <name evidence="1" type="ORF">A4U43_C05F16320</name>
</gene>
<keyword evidence="2" id="KW-1185">Reference proteome</keyword>
<dbReference type="EMBL" id="CM007385">
    <property type="protein sequence ID" value="ONK68816.1"/>
    <property type="molecule type" value="Genomic_DNA"/>
</dbReference>
<dbReference type="Proteomes" id="UP000243459">
    <property type="component" value="Chromosome 5"/>
</dbReference>
<sequence length="144" mass="15798">MEKLLDVELRDLGRIQAYKGSRRWENLFNNDVLRAAYISSIPTTKADLARAVVISIDEQPAQGSYPDSPPVPQNIFCDNVEAEHLQIEVALGSTSGVATPESSHAPSKFIKVEGNFPHSVLKEEVRGEVIPVKELTGDEALLES</sequence>
<evidence type="ECO:0000313" key="1">
    <source>
        <dbReference type="EMBL" id="ONK68816.1"/>
    </source>
</evidence>
<reference evidence="2" key="1">
    <citation type="journal article" date="2017" name="Nat. Commun.">
        <title>The asparagus genome sheds light on the origin and evolution of a young Y chromosome.</title>
        <authorList>
            <person name="Harkess A."/>
            <person name="Zhou J."/>
            <person name="Xu C."/>
            <person name="Bowers J.E."/>
            <person name="Van der Hulst R."/>
            <person name="Ayyampalayam S."/>
            <person name="Mercati F."/>
            <person name="Riccardi P."/>
            <person name="McKain M.R."/>
            <person name="Kakrana A."/>
            <person name="Tang H."/>
            <person name="Ray J."/>
            <person name="Groenendijk J."/>
            <person name="Arikit S."/>
            <person name="Mathioni S.M."/>
            <person name="Nakano M."/>
            <person name="Shan H."/>
            <person name="Telgmann-Rauber A."/>
            <person name="Kanno A."/>
            <person name="Yue Z."/>
            <person name="Chen H."/>
            <person name="Li W."/>
            <person name="Chen Y."/>
            <person name="Xu X."/>
            <person name="Zhang Y."/>
            <person name="Luo S."/>
            <person name="Chen H."/>
            <person name="Gao J."/>
            <person name="Mao Z."/>
            <person name="Pires J.C."/>
            <person name="Luo M."/>
            <person name="Kudrna D."/>
            <person name="Wing R.A."/>
            <person name="Meyers B.C."/>
            <person name="Yi K."/>
            <person name="Kong H."/>
            <person name="Lavrijsen P."/>
            <person name="Sunseri F."/>
            <person name="Falavigna A."/>
            <person name="Ye Y."/>
            <person name="Leebens-Mack J.H."/>
            <person name="Chen G."/>
        </authorList>
    </citation>
    <scope>NUCLEOTIDE SEQUENCE [LARGE SCALE GENOMIC DNA]</scope>
    <source>
        <strain evidence="2">cv. DH0086</strain>
    </source>
</reference>
<accession>A0A5P1ES86</accession>
<proteinExistence type="predicted"/>
<dbReference type="Gramene" id="ONK68816">
    <property type="protein sequence ID" value="ONK68816"/>
    <property type="gene ID" value="A4U43_C05F16320"/>
</dbReference>
<dbReference type="AlphaFoldDB" id="A0A5P1ES86"/>
<organism evidence="1 2">
    <name type="scientific">Asparagus officinalis</name>
    <name type="common">Garden asparagus</name>
    <dbReference type="NCBI Taxonomy" id="4686"/>
    <lineage>
        <taxon>Eukaryota</taxon>
        <taxon>Viridiplantae</taxon>
        <taxon>Streptophyta</taxon>
        <taxon>Embryophyta</taxon>
        <taxon>Tracheophyta</taxon>
        <taxon>Spermatophyta</taxon>
        <taxon>Magnoliopsida</taxon>
        <taxon>Liliopsida</taxon>
        <taxon>Asparagales</taxon>
        <taxon>Asparagaceae</taxon>
        <taxon>Asparagoideae</taxon>
        <taxon>Asparagus</taxon>
    </lineage>
</organism>
<protein>
    <submittedName>
        <fullName evidence="1">Uncharacterized protein</fullName>
    </submittedName>
</protein>